<name>A0A5M8PS57_9LECA</name>
<accession>A0A5M8PS57</accession>
<protein>
    <recommendedName>
        <fullName evidence="2">Ribosomal RNA methyltransferase FtsJ domain-containing protein</fullName>
    </recommendedName>
</protein>
<feature type="compositionally biased region" description="Low complexity" evidence="1">
    <location>
        <begin position="8"/>
        <end position="22"/>
    </location>
</feature>
<comment type="caution">
    <text evidence="3">The sequence shown here is derived from an EMBL/GenBank/DDBJ whole genome shotgun (WGS) entry which is preliminary data.</text>
</comment>
<dbReference type="Pfam" id="PF01728">
    <property type="entry name" value="FtsJ"/>
    <property type="match status" value="1"/>
</dbReference>
<dbReference type="GO" id="GO:0008168">
    <property type="term" value="F:methyltransferase activity"/>
    <property type="evidence" value="ECO:0007669"/>
    <property type="project" value="InterPro"/>
</dbReference>
<dbReference type="OrthoDB" id="417125at2759"/>
<dbReference type="Gene3D" id="3.40.50.150">
    <property type="entry name" value="Vaccinia Virus protein VP39"/>
    <property type="match status" value="1"/>
</dbReference>
<feature type="domain" description="Ribosomal RNA methyltransferase FtsJ" evidence="2">
    <location>
        <begin position="106"/>
        <end position="282"/>
    </location>
</feature>
<dbReference type="Proteomes" id="UP000324767">
    <property type="component" value="Unassembled WGS sequence"/>
</dbReference>
<evidence type="ECO:0000313" key="4">
    <source>
        <dbReference type="Proteomes" id="UP000324767"/>
    </source>
</evidence>
<sequence length="357" mass="39607">MNSIPPQSSSGGSEATTSAEARSANATVKSFLLQNEPAFRRLEELREKGWSNPKGDEYFEKQRSRADNARGGQEYMFFRMMQGIGDELQASTDALTVTSERGEVVKILDICMAPGGYTASALKYNPAAIACGVTLPLAKGGHKLLLPSSQYSVEFLDITMLASEFGVDEVPSAHPEHASFSSERPYLGQTFHLVFCDGQVLRTHQRAEHREQHEALRLTVSQLIFALQRIRPAGTLVMLLHKIEAWDTTELLCTFSRFSSLQLFKPERKHAIRSSFYLVAKNVQPNGDAAKQAVEVWKQAWWRATFGGQNGAGEAKVIPDEGNVQTVLDEFGKALVMLGRPIWDVQANALRKTDFVK</sequence>
<evidence type="ECO:0000259" key="2">
    <source>
        <dbReference type="Pfam" id="PF01728"/>
    </source>
</evidence>
<dbReference type="EMBL" id="VXIT01000007">
    <property type="protein sequence ID" value="KAA6411523.1"/>
    <property type="molecule type" value="Genomic_DNA"/>
</dbReference>
<dbReference type="GO" id="GO:0032259">
    <property type="term" value="P:methylation"/>
    <property type="evidence" value="ECO:0007669"/>
    <property type="project" value="InterPro"/>
</dbReference>
<gene>
    <name evidence="3" type="ORF">FRX48_04803</name>
</gene>
<reference evidence="3 4" key="1">
    <citation type="submission" date="2019-09" db="EMBL/GenBank/DDBJ databases">
        <title>The hologenome of the rock-dwelling lichen Lasallia pustulata.</title>
        <authorList>
            <person name="Greshake Tzovaras B."/>
            <person name="Segers F."/>
            <person name="Bicker A."/>
            <person name="Dal Grande F."/>
            <person name="Otte J."/>
            <person name="Hankeln T."/>
            <person name="Schmitt I."/>
            <person name="Ebersberger I."/>
        </authorList>
    </citation>
    <scope>NUCLEOTIDE SEQUENCE [LARGE SCALE GENOMIC DNA]</scope>
    <source>
        <strain evidence="3">A1-1</strain>
    </source>
</reference>
<dbReference type="InterPro" id="IPR002877">
    <property type="entry name" value="RNA_MeTrfase_FtsJ_dom"/>
</dbReference>
<evidence type="ECO:0000313" key="3">
    <source>
        <dbReference type="EMBL" id="KAA6411523.1"/>
    </source>
</evidence>
<dbReference type="InterPro" id="IPR029063">
    <property type="entry name" value="SAM-dependent_MTases_sf"/>
</dbReference>
<feature type="region of interest" description="Disordered" evidence="1">
    <location>
        <begin position="1"/>
        <end position="22"/>
    </location>
</feature>
<evidence type="ECO:0000256" key="1">
    <source>
        <dbReference type="SAM" id="MobiDB-lite"/>
    </source>
</evidence>
<dbReference type="SUPFAM" id="SSF53335">
    <property type="entry name" value="S-adenosyl-L-methionine-dependent methyltransferases"/>
    <property type="match status" value="1"/>
</dbReference>
<organism evidence="3 4">
    <name type="scientific">Lasallia pustulata</name>
    <dbReference type="NCBI Taxonomy" id="136370"/>
    <lineage>
        <taxon>Eukaryota</taxon>
        <taxon>Fungi</taxon>
        <taxon>Dikarya</taxon>
        <taxon>Ascomycota</taxon>
        <taxon>Pezizomycotina</taxon>
        <taxon>Lecanoromycetes</taxon>
        <taxon>OSLEUM clade</taxon>
        <taxon>Umbilicariomycetidae</taxon>
        <taxon>Umbilicariales</taxon>
        <taxon>Umbilicariaceae</taxon>
        <taxon>Lasallia</taxon>
    </lineage>
</organism>
<proteinExistence type="predicted"/>
<dbReference type="AlphaFoldDB" id="A0A5M8PS57"/>